<evidence type="ECO:0000313" key="1">
    <source>
        <dbReference type="EMBL" id="CAJ2513623.1"/>
    </source>
</evidence>
<name>A0AAI8YQI9_9PEZI</name>
<sequence length="139" mass="14977">MAPWSSSVELDVEPMDETKLELMDMSVNGLKVDALLDALLAELEDNELRVLLDVEAQVNNGVDEVERDAKSASKDNLALLNNVELDVISQLIGCVDTALEADSLVKTSEWPEIAELLAGNQVKGPTDGSSWAHKAPTCS</sequence>
<dbReference type="EMBL" id="CAUWAG010000020">
    <property type="protein sequence ID" value="CAJ2513623.1"/>
    <property type="molecule type" value="Genomic_DNA"/>
</dbReference>
<gene>
    <name evidence="1" type="ORF">KHLLAP_LOCUS14091</name>
</gene>
<dbReference type="AlphaFoldDB" id="A0AAI8YQI9"/>
<comment type="caution">
    <text evidence="1">The sequence shown here is derived from an EMBL/GenBank/DDBJ whole genome shotgun (WGS) entry which is preliminary data.</text>
</comment>
<evidence type="ECO:0000313" key="2">
    <source>
        <dbReference type="Proteomes" id="UP001295740"/>
    </source>
</evidence>
<keyword evidence="2" id="KW-1185">Reference proteome</keyword>
<organism evidence="1 2">
    <name type="scientific">Anthostomella pinea</name>
    <dbReference type="NCBI Taxonomy" id="933095"/>
    <lineage>
        <taxon>Eukaryota</taxon>
        <taxon>Fungi</taxon>
        <taxon>Dikarya</taxon>
        <taxon>Ascomycota</taxon>
        <taxon>Pezizomycotina</taxon>
        <taxon>Sordariomycetes</taxon>
        <taxon>Xylariomycetidae</taxon>
        <taxon>Xylariales</taxon>
        <taxon>Xylariaceae</taxon>
        <taxon>Anthostomella</taxon>
    </lineage>
</organism>
<proteinExistence type="predicted"/>
<accession>A0AAI8YQI9</accession>
<reference evidence="1" key="1">
    <citation type="submission" date="2023-10" db="EMBL/GenBank/DDBJ databases">
        <authorList>
            <person name="Hackl T."/>
        </authorList>
    </citation>
    <scope>NUCLEOTIDE SEQUENCE</scope>
</reference>
<protein>
    <submittedName>
        <fullName evidence="1">Uu.00g017420.m01.CDS01</fullName>
    </submittedName>
</protein>
<dbReference type="Proteomes" id="UP001295740">
    <property type="component" value="Unassembled WGS sequence"/>
</dbReference>